<feature type="domain" description="Gfo/Idh/MocA-like oxidoreductase N-terminal" evidence="3">
    <location>
        <begin position="4"/>
        <end position="123"/>
    </location>
</feature>
<gene>
    <name evidence="5" type="ORF">METZ01_LOCUS136098</name>
</gene>
<dbReference type="InterPro" id="IPR050984">
    <property type="entry name" value="Gfo/Idh/MocA_domain"/>
</dbReference>
<dbReference type="SUPFAM" id="SSF55347">
    <property type="entry name" value="Glyceraldehyde-3-phosphate dehydrogenase-like, C-terminal domain"/>
    <property type="match status" value="1"/>
</dbReference>
<dbReference type="InterPro" id="IPR055170">
    <property type="entry name" value="GFO_IDH_MocA-like_dom"/>
</dbReference>
<dbReference type="AlphaFoldDB" id="A0A381Z269"/>
<accession>A0A381Z269</accession>
<dbReference type="InterPro" id="IPR000683">
    <property type="entry name" value="Gfo/Idh/MocA-like_OxRdtase_N"/>
</dbReference>
<dbReference type="Gene3D" id="3.30.360.10">
    <property type="entry name" value="Dihydrodipicolinate Reductase, domain 2"/>
    <property type="match status" value="1"/>
</dbReference>
<organism evidence="5">
    <name type="scientific">marine metagenome</name>
    <dbReference type="NCBI Taxonomy" id="408172"/>
    <lineage>
        <taxon>unclassified sequences</taxon>
        <taxon>metagenomes</taxon>
        <taxon>ecological metagenomes</taxon>
    </lineage>
</organism>
<protein>
    <submittedName>
        <fullName evidence="5">Uncharacterized protein</fullName>
    </submittedName>
</protein>
<dbReference type="SUPFAM" id="SSF51735">
    <property type="entry name" value="NAD(P)-binding Rossmann-fold domains"/>
    <property type="match status" value="1"/>
</dbReference>
<name>A0A381Z269_9ZZZZ</name>
<dbReference type="GO" id="GO:0000166">
    <property type="term" value="F:nucleotide binding"/>
    <property type="evidence" value="ECO:0007669"/>
    <property type="project" value="InterPro"/>
</dbReference>
<dbReference type="GO" id="GO:0016491">
    <property type="term" value="F:oxidoreductase activity"/>
    <property type="evidence" value="ECO:0007669"/>
    <property type="project" value="UniProtKB-KW"/>
</dbReference>
<evidence type="ECO:0000259" key="3">
    <source>
        <dbReference type="Pfam" id="PF01408"/>
    </source>
</evidence>
<evidence type="ECO:0000256" key="1">
    <source>
        <dbReference type="ARBA" id="ARBA00010928"/>
    </source>
</evidence>
<sequence>MRPLRIGVMGCANFAWRSMIPAMIECNSVNLVALASRSQDKAQKFSHRFHCDALVGYETLLSRKDIEAIYIPLPTGIHEEWVVKALEAGKHLLVEKSFAENFASAKRMTDLARLKGCLVMENFLFPHHSQHQWVIEKTKKSELGEIHLFRSTFGFPPLSKDNFRYDPTLGGGALLDAGAYVVKAAQIFLGYNITLLGAALHYDDKLDVDIYGDAMFSNSNGQVAQVSFGFNYHYQCHYEILGTKGKLVVEKAFTPQPGFSPWVQLENQDNVERFTLPSDNYYINMLNYFVDTVRTETDWHSHLDAILSQAKLLDEIRIRSFR</sequence>
<feature type="domain" description="GFO/IDH/MocA-like oxidoreductase" evidence="4">
    <location>
        <begin position="138"/>
        <end position="247"/>
    </location>
</feature>
<evidence type="ECO:0000313" key="5">
    <source>
        <dbReference type="EMBL" id="SVA83244.1"/>
    </source>
</evidence>
<reference evidence="5" key="1">
    <citation type="submission" date="2018-05" db="EMBL/GenBank/DDBJ databases">
        <authorList>
            <person name="Lanie J.A."/>
            <person name="Ng W.-L."/>
            <person name="Kazmierczak K.M."/>
            <person name="Andrzejewski T.M."/>
            <person name="Davidsen T.M."/>
            <person name="Wayne K.J."/>
            <person name="Tettelin H."/>
            <person name="Glass J.I."/>
            <person name="Rusch D."/>
            <person name="Podicherti R."/>
            <person name="Tsui H.-C.T."/>
            <person name="Winkler M.E."/>
        </authorList>
    </citation>
    <scope>NUCLEOTIDE SEQUENCE</scope>
</reference>
<dbReference type="Pfam" id="PF22725">
    <property type="entry name" value="GFO_IDH_MocA_C3"/>
    <property type="match status" value="1"/>
</dbReference>
<keyword evidence="2" id="KW-0560">Oxidoreductase</keyword>
<evidence type="ECO:0000259" key="4">
    <source>
        <dbReference type="Pfam" id="PF22725"/>
    </source>
</evidence>
<dbReference type="PANTHER" id="PTHR22604:SF105">
    <property type="entry name" value="TRANS-1,2-DIHYDROBENZENE-1,2-DIOL DEHYDROGENASE"/>
    <property type="match status" value="1"/>
</dbReference>
<evidence type="ECO:0000256" key="2">
    <source>
        <dbReference type="ARBA" id="ARBA00023002"/>
    </source>
</evidence>
<dbReference type="PANTHER" id="PTHR22604">
    <property type="entry name" value="OXIDOREDUCTASES"/>
    <property type="match status" value="1"/>
</dbReference>
<proteinExistence type="inferred from homology"/>
<dbReference type="InterPro" id="IPR036291">
    <property type="entry name" value="NAD(P)-bd_dom_sf"/>
</dbReference>
<dbReference type="Pfam" id="PF01408">
    <property type="entry name" value="GFO_IDH_MocA"/>
    <property type="match status" value="1"/>
</dbReference>
<comment type="similarity">
    <text evidence="1">Belongs to the Gfo/Idh/MocA family.</text>
</comment>
<dbReference type="EMBL" id="UINC01019638">
    <property type="protein sequence ID" value="SVA83244.1"/>
    <property type="molecule type" value="Genomic_DNA"/>
</dbReference>
<dbReference type="Gene3D" id="3.40.50.720">
    <property type="entry name" value="NAD(P)-binding Rossmann-like Domain"/>
    <property type="match status" value="1"/>
</dbReference>